<dbReference type="PROSITE" id="PS51706">
    <property type="entry name" value="G_ENGB"/>
    <property type="match status" value="1"/>
</dbReference>
<dbReference type="EMBL" id="CANTUO010000001">
    <property type="protein sequence ID" value="CAI5756951.1"/>
    <property type="molecule type" value="Genomic_DNA"/>
</dbReference>
<keyword evidence="7" id="KW-1185">Reference proteome</keyword>
<dbReference type="GO" id="GO:0005739">
    <property type="term" value="C:mitochondrion"/>
    <property type="evidence" value="ECO:0007669"/>
    <property type="project" value="TreeGrafter"/>
</dbReference>
<keyword evidence="2" id="KW-0547">Nucleotide-binding</keyword>
<dbReference type="InterPro" id="IPR052279">
    <property type="entry name" value="EngB_GTPase"/>
</dbReference>
<comment type="caution">
    <text evidence="6">The sequence shown here is derived from an EMBL/GenBank/DDBJ whole genome shotgun (WGS) entry which is preliminary data.</text>
</comment>
<name>A0A9W4XFP6_9ASCO</name>
<dbReference type="OrthoDB" id="391988at2759"/>
<dbReference type="PANTHER" id="PTHR46498:SF1">
    <property type="entry name" value="GTP-BINDING PROTEIN 8"/>
    <property type="match status" value="1"/>
</dbReference>
<dbReference type="Gene3D" id="3.40.50.300">
    <property type="entry name" value="P-loop containing nucleotide triphosphate hydrolases"/>
    <property type="match status" value="1"/>
</dbReference>
<keyword evidence="3" id="KW-0460">Magnesium</keyword>
<dbReference type="GO" id="GO:0005525">
    <property type="term" value="F:GTP binding"/>
    <property type="evidence" value="ECO:0007669"/>
    <property type="project" value="UniProtKB-KW"/>
</dbReference>
<evidence type="ECO:0000259" key="5">
    <source>
        <dbReference type="PROSITE" id="PS51706"/>
    </source>
</evidence>
<dbReference type="PANTHER" id="PTHR46498">
    <property type="entry name" value="GTP-BINDING PROTEIN 8"/>
    <property type="match status" value="1"/>
</dbReference>
<dbReference type="InterPro" id="IPR027417">
    <property type="entry name" value="P-loop_NTPase"/>
</dbReference>
<gene>
    <name evidence="6" type="ORF">CANVERA_P1468</name>
</gene>
<evidence type="ECO:0000313" key="6">
    <source>
        <dbReference type="EMBL" id="CAI5756951.1"/>
    </source>
</evidence>
<accession>A0A9W4XFP6</accession>
<dbReference type="InterPro" id="IPR005225">
    <property type="entry name" value="Small_GTP-bd"/>
</dbReference>
<proteinExistence type="predicted"/>
<evidence type="ECO:0000313" key="7">
    <source>
        <dbReference type="Proteomes" id="UP001152885"/>
    </source>
</evidence>
<dbReference type="NCBIfam" id="TIGR00231">
    <property type="entry name" value="small_GTP"/>
    <property type="match status" value="1"/>
</dbReference>
<reference evidence="6" key="1">
    <citation type="submission" date="2022-12" db="EMBL/GenBank/DDBJ databases">
        <authorList>
            <person name="Brejova B."/>
        </authorList>
    </citation>
    <scope>NUCLEOTIDE SEQUENCE</scope>
</reference>
<dbReference type="SUPFAM" id="SSF52540">
    <property type="entry name" value="P-loop containing nucleoside triphosphate hydrolases"/>
    <property type="match status" value="1"/>
</dbReference>
<dbReference type="InterPro" id="IPR030393">
    <property type="entry name" value="G_ENGB_dom"/>
</dbReference>
<dbReference type="Pfam" id="PF01926">
    <property type="entry name" value="MMR_HSR1"/>
    <property type="match status" value="1"/>
</dbReference>
<evidence type="ECO:0000256" key="2">
    <source>
        <dbReference type="ARBA" id="ARBA00022741"/>
    </source>
</evidence>
<dbReference type="GO" id="GO:0046872">
    <property type="term" value="F:metal ion binding"/>
    <property type="evidence" value="ECO:0007669"/>
    <property type="project" value="UniProtKB-KW"/>
</dbReference>
<keyword evidence="1" id="KW-0479">Metal-binding</keyword>
<dbReference type="Proteomes" id="UP001152885">
    <property type="component" value="Unassembled WGS sequence"/>
</dbReference>
<protein>
    <recommendedName>
        <fullName evidence="5">EngB-type G domain-containing protein</fullName>
    </recommendedName>
</protein>
<keyword evidence="4" id="KW-0342">GTP-binding</keyword>
<sequence length="357" mass="41019">MYNCRNIVSRRFKSINYLTSSVPTNITTNIYKNSLKSNSNEHEHGQRTITTDLSYLQKQIINPLELNSVFLNDGYENFTDQQRLFASNFFTKSKINLDWTLADFNQIPDIKYKILLTERKETISNLPSNKYAENLSRSKKTFGIKPELLKESPEILIMGHTNVGKSSLINTLLNKSSTSLRSDQLAYVSKQAGYTKTLNAFRISNKFRFIDSPGYGKKGDPIQGKLVIDYITNRHLLTKILLLIDSNKGFQLPDEIIINQLINQGIPFDIVFTKVDEVLSSFIPKKYFKELNANTLIEESNEKILNYFNKLIDNSGLKNISMIPRFMFNNANSNRCIRKPLGINDIRCNILESCRLL</sequence>
<evidence type="ECO:0000256" key="1">
    <source>
        <dbReference type="ARBA" id="ARBA00022723"/>
    </source>
</evidence>
<evidence type="ECO:0000256" key="3">
    <source>
        <dbReference type="ARBA" id="ARBA00022842"/>
    </source>
</evidence>
<dbReference type="InterPro" id="IPR006073">
    <property type="entry name" value="GTP-bd"/>
</dbReference>
<organism evidence="6 7">
    <name type="scientific">Candida verbasci</name>
    <dbReference type="NCBI Taxonomy" id="1227364"/>
    <lineage>
        <taxon>Eukaryota</taxon>
        <taxon>Fungi</taxon>
        <taxon>Dikarya</taxon>
        <taxon>Ascomycota</taxon>
        <taxon>Saccharomycotina</taxon>
        <taxon>Pichiomycetes</taxon>
        <taxon>Debaryomycetaceae</taxon>
        <taxon>Candida/Lodderomyces clade</taxon>
        <taxon>Candida</taxon>
    </lineage>
</organism>
<feature type="domain" description="EngB-type G" evidence="5">
    <location>
        <begin position="151"/>
        <end position="329"/>
    </location>
</feature>
<dbReference type="AlphaFoldDB" id="A0A9W4XFP6"/>
<evidence type="ECO:0000256" key="4">
    <source>
        <dbReference type="ARBA" id="ARBA00023134"/>
    </source>
</evidence>